<evidence type="ECO:0000259" key="1">
    <source>
        <dbReference type="Pfam" id="PF05658"/>
    </source>
</evidence>
<dbReference type="InterPro" id="IPR011049">
    <property type="entry name" value="Serralysin-like_metalloprot_C"/>
</dbReference>
<dbReference type="InterPro" id="IPR008640">
    <property type="entry name" value="Adhesin_Head_dom"/>
</dbReference>
<evidence type="ECO:0000313" key="2">
    <source>
        <dbReference type="EMBL" id="QTD57950.1"/>
    </source>
</evidence>
<dbReference type="Proteomes" id="UP000663923">
    <property type="component" value="Chromosome"/>
</dbReference>
<evidence type="ECO:0000313" key="3">
    <source>
        <dbReference type="Proteomes" id="UP000663923"/>
    </source>
</evidence>
<sequence length="133" mass="13184">MGNGSAANGNGAVAIGPNAVADHDNLIALGGEAATVKIAGITSSASQAAQQGPLSLITTDAQGNLGAMNIDVRGLLSVGNRIMALEGQVTKLFDLAKIERRETNRGIVAAIALTTAPFPSAPGKTSYTANGAA</sequence>
<proteinExistence type="predicted"/>
<organism evidence="2 3">
    <name type="scientific">Parasphingorhabdus cellanae</name>
    <dbReference type="NCBI Taxonomy" id="2806553"/>
    <lineage>
        <taxon>Bacteria</taxon>
        <taxon>Pseudomonadati</taxon>
        <taxon>Pseudomonadota</taxon>
        <taxon>Alphaproteobacteria</taxon>
        <taxon>Sphingomonadales</taxon>
        <taxon>Sphingomonadaceae</taxon>
        <taxon>Parasphingorhabdus</taxon>
    </lineage>
</organism>
<feature type="domain" description="Trimeric autotransporter adhesin YadA-like head" evidence="1">
    <location>
        <begin position="7"/>
        <end position="33"/>
    </location>
</feature>
<dbReference type="Pfam" id="PF05658">
    <property type="entry name" value="YadA_head"/>
    <property type="match status" value="1"/>
</dbReference>
<accession>A0ABX7TA37</accession>
<name>A0ABX7TA37_9SPHN</name>
<protein>
    <recommendedName>
        <fullName evidence="1">Trimeric autotransporter adhesin YadA-like head domain-containing protein</fullName>
    </recommendedName>
</protein>
<keyword evidence="3" id="KW-1185">Reference proteome</keyword>
<reference evidence="2 3" key="1">
    <citation type="submission" date="2021-03" db="EMBL/GenBank/DDBJ databases">
        <title>Complete genome of Parasphingorhabdus_sp.JHSY0214.</title>
        <authorList>
            <person name="Yoo J.H."/>
            <person name="Bae J.W."/>
        </authorList>
    </citation>
    <scope>NUCLEOTIDE SEQUENCE [LARGE SCALE GENOMIC DNA]</scope>
    <source>
        <strain evidence="2 3">JHSY0214</strain>
    </source>
</reference>
<dbReference type="EMBL" id="CP071794">
    <property type="protein sequence ID" value="QTD57950.1"/>
    <property type="molecule type" value="Genomic_DNA"/>
</dbReference>
<dbReference type="Gene3D" id="2.150.10.10">
    <property type="entry name" value="Serralysin-like metalloprotease, C-terminal"/>
    <property type="match status" value="1"/>
</dbReference>
<gene>
    <name evidence="2" type="ORF">J4G78_08045</name>
</gene>